<dbReference type="Pfam" id="PF13185">
    <property type="entry name" value="GAF_2"/>
    <property type="match status" value="1"/>
</dbReference>
<dbReference type="InterPro" id="IPR035965">
    <property type="entry name" value="PAS-like_dom_sf"/>
</dbReference>
<dbReference type="AlphaFoldDB" id="A0ABD5S8E0"/>
<evidence type="ECO:0000313" key="10">
    <source>
        <dbReference type="EMBL" id="MFC6752366.1"/>
    </source>
</evidence>
<dbReference type="InterPro" id="IPR003594">
    <property type="entry name" value="HATPase_dom"/>
</dbReference>
<keyword evidence="11" id="KW-1185">Reference proteome</keyword>
<dbReference type="InterPro" id="IPR003018">
    <property type="entry name" value="GAF"/>
</dbReference>
<dbReference type="PROSITE" id="PS50109">
    <property type="entry name" value="HIS_KIN"/>
    <property type="match status" value="1"/>
</dbReference>
<dbReference type="InterPro" id="IPR036890">
    <property type="entry name" value="HATPase_C_sf"/>
</dbReference>
<dbReference type="GO" id="GO:0004673">
    <property type="term" value="F:protein histidine kinase activity"/>
    <property type="evidence" value="ECO:0007669"/>
    <property type="project" value="UniProtKB-EC"/>
</dbReference>
<dbReference type="PRINTS" id="PR00344">
    <property type="entry name" value="BCTRLSENSOR"/>
</dbReference>
<proteinExistence type="predicted"/>
<reference evidence="10 11" key="1">
    <citation type="journal article" date="2019" name="Int. J. Syst. Evol. Microbiol.">
        <title>The Global Catalogue of Microorganisms (GCM) 10K type strain sequencing project: providing services to taxonomists for standard genome sequencing and annotation.</title>
        <authorList>
            <consortium name="The Broad Institute Genomics Platform"/>
            <consortium name="The Broad Institute Genome Sequencing Center for Infectious Disease"/>
            <person name="Wu L."/>
            <person name="Ma J."/>
        </authorList>
    </citation>
    <scope>NUCLEOTIDE SEQUENCE [LARGE SCALE GENOMIC DNA]</scope>
    <source>
        <strain evidence="10 11">CGMCC 1.3239</strain>
    </source>
</reference>
<feature type="domain" description="PAS" evidence="9">
    <location>
        <begin position="9"/>
        <end position="57"/>
    </location>
</feature>
<dbReference type="SUPFAM" id="SSF47384">
    <property type="entry name" value="Homodimeric domain of signal transducing histidine kinase"/>
    <property type="match status" value="1"/>
</dbReference>
<evidence type="ECO:0000256" key="7">
    <source>
        <dbReference type="SAM" id="MobiDB-lite"/>
    </source>
</evidence>
<dbReference type="SMART" id="SM00388">
    <property type="entry name" value="HisKA"/>
    <property type="match status" value="1"/>
</dbReference>
<dbReference type="SUPFAM" id="SSF55874">
    <property type="entry name" value="ATPase domain of HSP90 chaperone/DNA topoisomerase II/histidine kinase"/>
    <property type="match status" value="1"/>
</dbReference>
<gene>
    <name evidence="10" type="ORF">ACFQEU_02600</name>
</gene>
<evidence type="ECO:0000256" key="4">
    <source>
        <dbReference type="ARBA" id="ARBA00022679"/>
    </source>
</evidence>
<evidence type="ECO:0000313" key="11">
    <source>
        <dbReference type="Proteomes" id="UP001596442"/>
    </source>
</evidence>
<dbReference type="InterPro" id="IPR000014">
    <property type="entry name" value="PAS"/>
</dbReference>
<evidence type="ECO:0000256" key="3">
    <source>
        <dbReference type="ARBA" id="ARBA00022553"/>
    </source>
</evidence>
<dbReference type="RefSeq" id="WP_379779010.1">
    <property type="nucleotide sequence ID" value="NZ_JBHSWW010000017.1"/>
</dbReference>
<dbReference type="Pfam" id="PF08448">
    <property type="entry name" value="PAS_4"/>
    <property type="match status" value="1"/>
</dbReference>
<sequence>MASNDGDGLLDAISDAALVIDSSGTVRAGNGHVESVFGEPSEAVVGRSVDELLVEPDASTGFRWEAYLANPTAVSITDGPDLHARRRGTEGTGVPVRVGLTPVDRDDDVAVVATAVDFSRERARTAELHRRTETLAALHGATQELLKTTDREAAAEAAIEYIDDVLGLAIAAIWLYDEDRDALEPVAWTDASDELIGDHPTYAASADSLSWEAFETGEPRYVPDTHEDSDRHNPDTPIRSELILPLGRYGVLNIGATARDALDPSDRTVARLWAASVTMVFVRIERERQLRAREADVSRERDRLEEFASLVSHDLRTPLNVAAGHLDIARETAADDETLETVATALDRMEAIIADLLTLARQGNVVDDVEPVCIATLVAEVATTVGMADDRLRVADDVIVPADRSRLAQLFENLLANALRHVGDDVVVTVGTLPDGDGFYVEDDGEGIDPDRREEVFEAGVTTDDDGTGFGLKIVAEIADAHGWRVDVTDGEDGGARFRFHDVGGIRVDGDTGSDDGDDDGDDGDDSD</sequence>
<evidence type="ECO:0000256" key="5">
    <source>
        <dbReference type="ARBA" id="ARBA00022777"/>
    </source>
</evidence>
<dbReference type="InterPro" id="IPR036097">
    <property type="entry name" value="HisK_dim/P_sf"/>
</dbReference>
<dbReference type="GO" id="GO:0000160">
    <property type="term" value="P:phosphorelay signal transduction system"/>
    <property type="evidence" value="ECO:0007669"/>
    <property type="project" value="UniProtKB-KW"/>
</dbReference>
<dbReference type="InterPro" id="IPR004358">
    <property type="entry name" value="Sig_transdc_His_kin-like_C"/>
</dbReference>
<dbReference type="EMBL" id="JBHSWW010000017">
    <property type="protein sequence ID" value="MFC6752366.1"/>
    <property type="molecule type" value="Genomic_DNA"/>
</dbReference>
<keyword evidence="6" id="KW-0902">Two-component regulatory system</keyword>
<evidence type="ECO:0000256" key="6">
    <source>
        <dbReference type="ARBA" id="ARBA00023012"/>
    </source>
</evidence>
<dbReference type="GO" id="GO:0005524">
    <property type="term" value="F:ATP binding"/>
    <property type="evidence" value="ECO:0007669"/>
    <property type="project" value="UniProtKB-KW"/>
</dbReference>
<dbReference type="InterPro" id="IPR050736">
    <property type="entry name" value="Sensor_HK_Regulatory"/>
</dbReference>
<evidence type="ECO:0000256" key="1">
    <source>
        <dbReference type="ARBA" id="ARBA00000085"/>
    </source>
</evidence>
<feature type="region of interest" description="Disordered" evidence="7">
    <location>
        <begin position="505"/>
        <end position="528"/>
    </location>
</feature>
<feature type="compositionally biased region" description="Acidic residues" evidence="7">
    <location>
        <begin position="512"/>
        <end position="528"/>
    </location>
</feature>
<dbReference type="Gene3D" id="3.30.565.10">
    <property type="entry name" value="Histidine kinase-like ATPase, C-terminal domain"/>
    <property type="match status" value="1"/>
</dbReference>
<dbReference type="InterPro" id="IPR003661">
    <property type="entry name" value="HisK_dim/P_dom"/>
</dbReference>
<evidence type="ECO:0000259" key="9">
    <source>
        <dbReference type="PROSITE" id="PS50112"/>
    </source>
</evidence>
<dbReference type="EC" id="2.7.13.3" evidence="2"/>
<dbReference type="SMART" id="SM00387">
    <property type="entry name" value="HATPase_c"/>
    <property type="match status" value="1"/>
</dbReference>
<dbReference type="Gene3D" id="3.30.450.40">
    <property type="match status" value="1"/>
</dbReference>
<dbReference type="Pfam" id="PF02518">
    <property type="entry name" value="HATPase_c"/>
    <property type="match status" value="1"/>
</dbReference>
<comment type="catalytic activity">
    <reaction evidence="1">
        <text>ATP + protein L-histidine = ADP + protein N-phospho-L-histidine.</text>
        <dbReference type="EC" id="2.7.13.3"/>
    </reaction>
</comment>
<dbReference type="SUPFAM" id="SSF55781">
    <property type="entry name" value="GAF domain-like"/>
    <property type="match status" value="1"/>
</dbReference>
<dbReference type="InterPro" id="IPR013656">
    <property type="entry name" value="PAS_4"/>
</dbReference>
<name>A0ABD5S8E0_9EURY</name>
<dbReference type="PROSITE" id="PS50112">
    <property type="entry name" value="PAS"/>
    <property type="match status" value="1"/>
</dbReference>
<dbReference type="CDD" id="cd00082">
    <property type="entry name" value="HisKA"/>
    <property type="match status" value="1"/>
</dbReference>
<dbReference type="InterPro" id="IPR029016">
    <property type="entry name" value="GAF-like_dom_sf"/>
</dbReference>
<dbReference type="SMART" id="SM00065">
    <property type="entry name" value="GAF"/>
    <property type="match status" value="1"/>
</dbReference>
<evidence type="ECO:0000256" key="2">
    <source>
        <dbReference type="ARBA" id="ARBA00012438"/>
    </source>
</evidence>
<keyword evidence="3" id="KW-0597">Phosphoprotein</keyword>
<keyword evidence="10" id="KW-0547">Nucleotide-binding</keyword>
<comment type="caution">
    <text evidence="10">The sequence shown here is derived from an EMBL/GenBank/DDBJ whole genome shotgun (WGS) entry which is preliminary data.</text>
</comment>
<dbReference type="InterPro" id="IPR005467">
    <property type="entry name" value="His_kinase_dom"/>
</dbReference>
<keyword evidence="5" id="KW-0418">Kinase</keyword>
<keyword evidence="10" id="KW-0067">ATP-binding</keyword>
<accession>A0ABD5S8E0</accession>
<dbReference type="PANTHER" id="PTHR43711">
    <property type="entry name" value="TWO-COMPONENT HISTIDINE KINASE"/>
    <property type="match status" value="1"/>
</dbReference>
<keyword evidence="4" id="KW-0808">Transferase</keyword>
<dbReference type="Gene3D" id="3.30.450.20">
    <property type="entry name" value="PAS domain"/>
    <property type="match status" value="1"/>
</dbReference>
<evidence type="ECO:0000259" key="8">
    <source>
        <dbReference type="PROSITE" id="PS50109"/>
    </source>
</evidence>
<dbReference type="Proteomes" id="UP001596442">
    <property type="component" value="Unassembled WGS sequence"/>
</dbReference>
<organism evidence="10 11">
    <name type="scientific">Halorubrum tibetense</name>
    <dbReference type="NCBI Taxonomy" id="175631"/>
    <lineage>
        <taxon>Archaea</taxon>
        <taxon>Methanobacteriati</taxon>
        <taxon>Methanobacteriota</taxon>
        <taxon>Stenosarchaea group</taxon>
        <taxon>Halobacteria</taxon>
        <taxon>Halobacteriales</taxon>
        <taxon>Haloferacaceae</taxon>
        <taxon>Halorubrum</taxon>
    </lineage>
</organism>
<dbReference type="Gene3D" id="1.10.287.130">
    <property type="match status" value="1"/>
</dbReference>
<dbReference type="Pfam" id="PF00512">
    <property type="entry name" value="HisKA"/>
    <property type="match status" value="1"/>
</dbReference>
<protein>
    <recommendedName>
        <fullName evidence="2">histidine kinase</fullName>
        <ecNumber evidence="2">2.7.13.3</ecNumber>
    </recommendedName>
</protein>
<feature type="domain" description="Histidine kinase" evidence="8">
    <location>
        <begin position="310"/>
        <end position="500"/>
    </location>
</feature>
<dbReference type="PANTHER" id="PTHR43711:SF1">
    <property type="entry name" value="HISTIDINE KINASE 1"/>
    <property type="match status" value="1"/>
</dbReference>
<dbReference type="SUPFAM" id="SSF55785">
    <property type="entry name" value="PYP-like sensor domain (PAS domain)"/>
    <property type="match status" value="1"/>
</dbReference>